<protein>
    <submittedName>
        <fullName evidence="2">Uncharacterized protein</fullName>
    </submittedName>
</protein>
<name>A0A8J8NE81_HALGN</name>
<dbReference type="AlphaFoldDB" id="A0A8J8NE81"/>
<evidence type="ECO:0000313" key="3">
    <source>
        <dbReference type="Proteomes" id="UP000785679"/>
    </source>
</evidence>
<sequence length="237" mass="28118">MDNSFSIYDNDISEYYQTSYVSGPGILYRFIQIQQYKRFQDFTHLLFKITPSIIQTIFDYKNYRFVKQPEKDFKNATLIYEVSKYAIEYKSYPDNLLVGLMQLKGLQALMSLSIVLAWLNNKYFDGLYGFDKLEEEEKRQKKLQKLKLKKLKEQKEEEGTVNPGLNDSIITVNSDNTEQKLPMKKEYRFSFDRIEEAILEGEKQAKQQTKIEAELKAKIDQLEKQIVMLNSEVRKYK</sequence>
<reference evidence="2" key="1">
    <citation type="submission" date="2019-06" db="EMBL/GenBank/DDBJ databases">
        <authorList>
            <person name="Zheng W."/>
        </authorList>
    </citation>
    <scope>NUCLEOTIDE SEQUENCE</scope>
    <source>
        <strain evidence="2">QDHG01</strain>
    </source>
</reference>
<comment type="caution">
    <text evidence="2">The sequence shown here is derived from an EMBL/GenBank/DDBJ whole genome shotgun (WGS) entry which is preliminary data.</text>
</comment>
<feature type="coiled-coil region" evidence="1">
    <location>
        <begin position="205"/>
        <end position="232"/>
    </location>
</feature>
<evidence type="ECO:0000313" key="2">
    <source>
        <dbReference type="EMBL" id="TNV73198.1"/>
    </source>
</evidence>
<gene>
    <name evidence="2" type="ORF">FGO68_gene15909</name>
</gene>
<accession>A0A8J8NE81</accession>
<dbReference type="EMBL" id="RRYP01019566">
    <property type="protein sequence ID" value="TNV73198.1"/>
    <property type="molecule type" value="Genomic_DNA"/>
</dbReference>
<dbReference type="Proteomes" id="UP000785679">
    <property type="component" value="Unassembled WGS sequence"/>
</dbReference>
<keyword evidence="3" id="KW-1185">Reference proteome</keyword>
<organism evidence="2 3">
    <name type="scientific">Halteria grandinella</name>
    <dbReference type="NCBI Taxonomy" id="5974"/>
    <lineage>
        <taxon>Eukaryota</taxon>
        <taxon>Sar</taxon>
        <taxon>Alveolata</taxon>
        <taxon>Ciliophora</taxon>
        <taxon>Intramacronucleata</taxon>
        <taxon>Spirotrichea</taxon>
        <taxon>Stichotrichia</taxon>
        <taxon>Sporadotrichida</taxon>
        <taxon>Halteriidae</taxon>
        <taxon>Halteria</taxon>
    </lineage>
</organism>
<keyword evidence="1" id="KW-0175">Coiled coil</keyword>
<proteinExistence type="predicted"/>
<evidence type="ECO:0000256" key="1">
    <source>
        <dbReference type="SAM" id="Coils"/>
    </source>
</evidence>